<dbReference type="EMBL" id="CP001825">
    <property type="protein sequence ID" value="ACZ41766.1"/>
    <property type="molecule type" value="Genomic_DNA"/>
</dbReference>
<dbReference type="Proteomes" id="UP000000323">
    <property type="component" value="Chromosome 1"/>
</dbReference>
<protein>
    <submittedName>
        <fullName evidence="2">Uncharacterized protein</fullName>
    </submittedName>
</protein>
<dbReference type="AlphaFoldDB" id="D1CFR0"/>
<reference evidence="3" key="1">
    <citation type="journal article" date="2010" name="Stand. Genomic Sci.">
        <title>Complete genome sequence of 'Thermobaculum terrenum' type strain (YNP1).</title>
        <authorList>
            <person name="Kiss H."/>
            <person name="Cleland D."/>
            <person name="Lapidus A."/>
            <person name="Lucas S."/>
            <person name="Glavina Del Rio T."/>
            <person name="Nolan M."/>
            <person name="Tice H."/>
            <person name="Han C."/>
            <person name="Goodwin L."/>
            <person name="Pitluck S."/>
            <person name="Liolios K."/>
            <person name="Ivanova N."/>
            <person name="Mavromatis K."/>
            <person name="Ovchinnikova G."/>
            <person name="Pati A."/>
            <person name="Chen A."/>
            <person name="Palaniappan K."/>
            <person name="Land M."/>
            <person name="Hauser L."/>
            <person name="Chang Y."/>
            <person name="Jeffries C."/>
            <person name="Lu M."/>
            <person name="Brettin T."/>
            <person name="Detter J."/>
            <person name="Goker M."/>
            <person name="Tindall B."/>
            <person name="Beck B."/>
            <person name="McDermott T."/>
            <person name="Woyke T."/>
            <person name="Bristow J."/>
            <person name="Eisen J."/>
            <person name="Markowitz V."/>
            <person name="Hugenholtz P."/>
            <person name="Kyrpides N."/>
            <person name="Klenk H."/>
            <person name="Cheng J."/>
        </authorList>
    </citation>
    <scope>NUCLEOTIDE SEQUENCE [LARGE SCALE GENOMIC DNA]</scope>
    <source>
        <strain evidence="3">ATCC BAA-798 / YNP1</strain>
    </source>
</reference>
<dbReference type="HOGENOM" id="CLU_2792679_0_0_0"/>
<name>D1CFR0_THET1</name>
<dbReference type="RefSeq" id="WP_012874801.1">
    <property type="nucleotide sequence ID" value="NC_013525.1"/>
</dbReference>
<gene>
    <name evidence="2" type="ordered locus">Tter_0849</name>
</gene>
<evidence type="ECO:0000256" key="1">
    <source>
        <dbReference type="SAM" id="MobiDB-lite"/>
    </source>
</evidence>
<proteinExistence type="predicted"/>
<feature type="region of interest" description="Disordered" evidence="1">
    <location>
        <begin position="1"/>
        <end position="68"/>
    </location>
</feature>
<accession>D1CFR0</accession>
<evidence type="ECO:0000313" key="3">
    <source>
        <dbReference type="Proteomes" id="UP000000323"/>
    </source>
</evidence>
<keyword evidence="3" id="KW-1185">Reference proteome</keyword>
<evidence type="ECO:0000313" key="2">
    <source>
        <dbReference type="EMBL" id="ACZ41766.1"/>
    </source>
</evidence>
<sequence>MSLTDPNIVDTEPNPVDESLPDTGQPDNADAGLTGSGDVDIDATPERGEPPEEEMSDNDVKVDRNLGS</sequence>
<feature type="compositionally biased region" description="Basic and acidic residues" evidence="1">
    <location>
        <begin position="58"/>
        <end position="68"/>
    </location>
</feature>
<organism evidence="2 3">
    <name type="scientific">Thermobaculum terrenum (strain ATCC BAA-798 / CCMEE 7001 / YNP1)</name>
    <dbReference type="NCBI Taxonomy" id="525904"/>
    <lineage>
        <taxon>Bacteria</taxon>
        <taxon>Bacillati</taxon>
        <taxon>Chloroflexota</taxon>
        <taxon>Chloroflexia</taxon>
        <taxon>Candidatus Thermobaculales</taxon>
        <taxon>Candidatus Thermobaculaceae</taxon>
        <taxon>Thermobaculum</taxon>
    </lineage>
</organism>
<dbReference type="KEGG" id="ttr:Tter_0849"/>